<sequence>MSKSRTFSAYLFLTVLARFTFSLPVVPVNSPSLSLIQDSLALKLSQATKLSLPTSDIFTIPKTVLTLKFHEFGPLLDPTDLKSFFVEASNDIQHQIDQSSVNAAFSERWYNYTSDDGLVLELWSRSVSLEGCVSLGELRNVINGLSLYMIQRRSRAVRFQVIQNLGATKAIIMNKGSIRQDIASSAIESKREVARPPSVQYSSMSSATGVINGSTLSLPTADEFPIPHTDYTLRLGNLGSYLHLWDLESLLVAVSAAIKEEITAHGRNARLPSTEYSKSLGGLQLWIQRMPWATANLAWAELAIIAEGLWLYIVNEGHDREAFIDVINHVTGRQVALGWIGKPPRPLEHSSSSGAVRRDLHALASR</sequence>
<gene>
    <name evidence="2" type="ORF">HO173_001572</name>
</gene>
<reference evidence="2 3" key="1">
    <citation type="journal article" date="2020" name="Genomics">
        <title>Complete, high-quality genomes from long-read metagenomic sequencing of two wolf lichen thalli reveals enigmatic genome architecture.</title>
        <authorList>
            <person name="McKenzie S.K."/>
            <person name="Walston R.F."/>
            <person name="Allen J.L."/>
        </authorList>
    </citation>
    <scope>NUCLEOTIDE SEQUENCE [LARGE SCALE GENOMIC DNA]</scope>
    <source>
        <strain evidence="2">WasteWater2</strain>
    </source>
</reference>
<dbReference type="EMBL" id="JACCJC010000004">
    <property type="protein sequence ID" value="KAF6239964.1"/>
    <property type="molecule type" value="Genomic_DNA"/>
</dbReference>
<accession>A0A8H6G3M3</accession>
<keyword evidence="3" id="KW-1185">Reference proteome</keyword>
<evidence type="ECO:0000313" key="2">
    <source>
        <dbReference type="EMBL" id="KAF6239964.1"/>
    </source>
</evidence>
<dbReference type="GeneID" id="59283246"/>
<evidence type="ECO:0000256" key="1">
    <source>
        <dbReference type="SAM" id="SignalP"/>
    </source>
</evidence>
<dbReference type="RefSeq" id="XP_037169233.1">
    <property type="nucleotide sequence ID" value="XM_037303511.1"/>
</dbReference>
<organism evidence="2 3">
    <name type="scientific">Letharia columbiana</name>
    <dbReference type="NCBI Taxonomy" id="112416"/>
    <lineage>
        <taxon>Eukaryota</taxon>
        <taxon>Fungi</taxon>
        <taxon>Dikarya</taxon>
        <taxon>Ascomycota</taxon>
        <taxon>Pezizomycotina</taxon>
        <taxon>Lecanoromycetes</taxon>
        <taxon>OSLEUM clade</taxon>
        <taxon>Lecanoromycetidae</taxon>
        <taxon>Lecanorales</taxon>
        <taxon>Lecanorineae</taxon>
        <taxon>Parmeliaceae</taxon>
        <taxon>Letharia</taxon>
    </lineage>
</organism>
<evidence type="ECO:0000313" key="3">
    <source>
        <dbReference type="Proteomes" id="UP000578531"/>
    </source>
</evidence>
<dbReference type="AlphaFoldDB" id="A0A8H6G3M3"/>
<dbReference type="Proteomes" id="UP000578531">
    <property type="component" value="Unassembled WGS sequence"/>
</dbReference>
<dbReference type="OrthoDB" id="10340738at2759"/>
<proteinExistence type="predicted"/>
<name>A0A8H6G3M3_9LECA</name>
<feature type="chain" id="PRO_5034286632" evidence="1">
    <location>
        <begin position="23"/>
        <end position="366"/>
    </location>
</feature>
<comment type="caution">
    <text evidence="2">The sequence shown here is derived from an EMBL/GenBank/DDBJ whole genome shotgun (WGS) entry which is preliminary data.</text>
</comment>
<keyword evidence="1" id="KW-0732">Signal</keyword>
<feature type="signal peptide" evidence="1">
    <location>
        <begin position="1"/>
        <end position="22"/>
    </location>
</feature>
<protein>
    <submittedName>
        <fullName evidence="2">Uncharacterized protein</fullName>
    </submittedName>
</protein>